<dbReference type="RefSeq" id="WP_087039472.1">
    <property type="nucleotide sequence ID" value="NZ_FCOM02000081.1"/>
</dbReference>
<proteinExistence type="predicted"/>
<name>A0A158L0N6_9BURK</name>
<protein>
    <submittedName>
        <fullName evidence="2">RES domain-containing protein</fullName>
    </submittedName>
</protein>
<evidence type="ECO:0000313" key="3">
    <source>
        <dbReference type="Proteomes" id="UP000055019"/>
    </source>
</evidence>
<keyword evidence="3" id="KW-1185">Reference proteome</keyword>
<sequence>MTLTAWRVVTERYADSAFSGEGARIYGGRWNPKGVALVYTAQTQSLALLEMLVQDSPLRARYVMIPARIPEILVERVDAAKLPPDWRELSARAELQQIGAMWAQKRTSAVLAVPSAVVPAETNYLLNPSHPGFARIALGTRDEWETDPRLLRRAARNEQSALAAAGIGIVSSGGAPGTPYAP</sequence>
<dbReference type="AlphaFoldDB" id="A0A158L0N6"/>
<comment type="caution">
    <text evidence="2">The sequence shown here is derived from an EMBL/GenBank/DDBJ whole genome shotgun (WGS) entry which is preliminary data.</text>
</comment>
<dbReference type="InterPro" id="IPR014914">
    <property type="entry name" value="RES_dom"/>
</dbReference>
<dbReference type="EMBL" id="FCOM02000081">
    <property type="protein sequence ID" value="SAL86956.1"/>
    <property type="molecule type" value="Genomic_DNA"/>
</dbReference>
<evidence type="ECO:0000259" key="1">
    <source>
        <dbReference type="SMART" id="SM00953"/>
    </source>
</evidence>
<dbReference type="OrthoDB" id="9789501at2"/>
<evidence type="ECO:0000313" key="2">
    <source>
        <dbReference type="EMBL" id="SAL86956.1"/>
    </source>
</evidence>
<feature type="domain" description="RES" evidence="1">
    <location>
        <begin position="17"/>
        <end position="140"/>
    </location>
</feature>
<dbReference type="SMART" id="SM00953">
    <property type="entry name" value="RES"/>
    <property type="match status" value="1"/>
</dbReference>
<organism evidence="2 3">
    <name type="scientific">Caballeronia arvi</name>
    <dbReference type="NCBI Taxonomy" id="1777135"/>
    <lineage>
        <taxon>Bacteria</taxon>
        <taxon>Pseudomonadati</taxon>
        <taxon>Pseudomonadota</taxon>
        <taxon>Betaproteobacteria</taxon>
        <taxon>Burkholderiales</taxon>
        <taxon>Burkholderiaceae</taxon>
        <taxon>Caballeronia</taxon>
    </lineage>
</organism>
<gene>
    <name evidence="2" type="ORF">AWB74_07914</name>
</gene>
<dbReference type="Proteomes" id="UP000055019">
    <property type="component" value="Unassembled WGS sequence"/>
</dbReference>
<dbReference type="Pfam" id="PF08808">
    <property type="entry name" value="RES"/>
    <property type="match status" value="1"/>
</dbReference>
<accession>A0A158L0N6</accession>
<reference evidence="2" key="1">
    <citation type="submission" date="2016-01" db="EMBL/GenBank/DDBJ databases">
        <authorList>
            <person name="Peeters C."/>
        </authorList>
    </citation>
    <scope>NUCLEOTIDE SEQUENCE [LARGE SCALE GENOMIC DNA]</scope>
    <source>
        <strain evidence="2">LMG 29317</strain>
    </source>
</reference>